<accession>A0A840UK33</accession>
<dbReference type="Pfam" id="PF20090">
    <property type="entry name" value="DUF6482"/>
    <property type="match status" value="1"/>
</dbReference>
<dbReference type="InterPro" id="IPR045508">
    <property type="entry name" value="DUF6482"/>
</dbReference>
<organism evidence="1 2">
    <name type="scientific">Marinobacter oulmenensis</name>
    <dbReference type="NCBI Taxonomy" id="643747"/>
    <lineage>
        <taxon>Bacteria</taxon>
        <taxon>Pseudomonadati</taxon>
        <taxon>Pseudomonadota</taxon>
        <taxon>Gammaproteobacteria</taxon>
        <taxon>Pseudomonadales</taxon>
        <taxon>Marinobacteraceae</taxon>
        <taxon>Marinobacter</taxon>
    </lineage>
</organism>
<sequence length="101" mass="11472">MRITFEELRALPSSTISLLEILSLEGQKYMARIHGDFGMKVLSDGSNVTRLFASAWQIQDLLGAFDIRETQVVHPSAYHEMVGMEPAHIEPMRIRVQRQSS</sequence>
<dbReference type="EMBL" id="JACHFE010000003">
    <property type="protein sequence ID" value="MBB5321098.1"/>
    <property type="molecule type" value="Genomic_DNA"/>
</dbReference>
<comment type="caution">
    <text evidence="1">The sequence shown here is derived from an EMBL/GenBank/DDBJ whole genome shotgun (WGS) entry which is preliminary data.</text>
</comment>
<dbReference type="RefSeq" id="WP_183701791.1">
    <property type="nucleotide sequence ID" value="NZ_JACHFE010000003.1"/>
</dbReference>
<gene>
    <name evidence="1" type="ORF">HNR38_001584</name>
</gene>
<evidence type="ECO:0000313" key="2">
    <source>
        <dbReference type="Proteomes" id="UP000591735"/>
    </source>
</evidence>
<keyword evidence="2" id="KW-1185">Reference proteome</keyword>
<dbReference type="Proteomes" id="UP000591735">
    <property type="component" value="Unassembled WGS sequence"/>
</dbReference>
<evidence type="ECO:0000313" key="1">
    <source>
        <dbReference type="EMBL" id="MBB5321098.1"/>
    </source>
</evidence>
<protein>
    <submittedName>
        <fullName evidence="1">Uncharacterized protein</fullName>
    </submittedName>
</protein>
<proteinExistence type="predicted"/>
<dbReference type="AlphaFoldDB" id="A0A840UK33"/>
<reference evidence="1 2" key="1">
    <citation type="submission" date="2020-08" db="EMBL/GenBank/DDBJ databases">
        <title>Genomic Encyclopedia of Type Strains, Phase IV (KMG-IV): sequencing the most valuable type-strain genomes for metagenomic binning, comparative biology and taxonomic classification.</title>
        <authorList>
            <person name="Goeker M."/>
        </authorList>
    </citation>
    <scope>NUCLEOTIDE SEQUENCE [LARGE SCALE GENOMIC DNA]</scope>
    <source>
        <strain evidence="1 2">DSM 22359</strain>
    </source>
</reference>
<name>A0A840UK33_9GAMM</name>